<dbReference type="EMBL" id="CAJOBJ010337330">
    <property type="protein sequence ID" value="CAF5190561.1"/>
    <property type="molecule type" value="Genomic_DNA"/>
</dbReference>
<reference evidence="1" key="1">
    <citation type="submission" date="2021-02" db="EMBL/GenBank/DDBJ databases">
        <authorList>
            <person name="Nowell W R."/>
        </authorList>
    </citation>
    <scope>NUCLEOTIDE SEQUENCE</scope>
</reference>
<name>A0A8S3HXL1_9BILA</name>
<sequence length="64" mass="7696">SYRKNKSMDIDKNVKIFTELYTNIEQQAEKSLKRFVEHAHVIENFLQTDIVSTHETMHIYQIQI</sequence>
<evidence type="ECO:0000313" key="2">
    <source>
        <dbReference type="Proteomes" id="UP000681720"/>
    </source>
</evidence>
<protein>
    <submittedName>
        <fullName evidence="1">Uncharacterized protein</fullName>
    </submittedName>
</protein>
<organism evidence="1 2">
    <name type="scientific">Rotaria magnacalcarata</name>
    <dbReference type="NCBI Taxonomy" id="392030"/>
    <lineage>
        <taxon>Eukaryota</taxon>
        <taxon>Metazoa</taxon>
        <taxon>Spiralia</taxon>
        <taxon>Gnathifera</taxon>
        <taxon>Rotifera</taxon>
        <taxon>Eurotatoria</taxon>
        <taxon>Bdelloidea</taxon>
        <taxon>Philodinida</taxon>
        <taxon>Philodinidae</taxon>
        <taxon>Rotaria</taxon>
    </lineage>
</organism>
<feature type="non-terminal residue" evidence="1">
    <location>
        <position position="1"/>
    </location>
</feature>
<dbReference type="AlphaFoldDB" id="A0A8S3HXL1"/>
<dbReference type="Proteomes" id="UP000681720">
    <property type="component" value="Unassembled WGS sequence"/>
</dbReference>
<comment type="caution">
    <text evidence="1">The sequence shown here is derived from an EMBL/GenBank/DDBJ whole genome shotgun (WGS) entry which is preliminary data.</text>
</comment>
<proteinExistence type="predicted"/>
<accession>A0A8S3HXL1</accession>
<gene>
    <name evidence="1" type="ORF">GIL414_LOCUS72858</name>
</gene>
<evidence type="ECO:0000313" key="1">
    <source>
        <dbReference type="EMBL" id="CAF5190561.1"/>
    </source>
</evidence>